<dbReference type="InterPro" id="IPR018392">
    <property type="entry name" value="LysM"/>
</dbReference>
<dbReference type="Gene3D" id="3.10.350.10">
    <property type="entry name" value="LysM domain"/>
    <property type="match status" value="1"/>
</dbReference>
<feature type="signal peptide" evidence="1">
    <location>
        <begin position="1"/>
        <end position="20"/>
    </location>
</feature>
<protein>
    <submittedName>
        <fullName evidence="3">Putative peptidoglycan-binding lysin domain protein</fullName>
    </submittedName>
</protein>
<dbReference type="InterPro" id="IPR052196">
    <property type="entry name" value="Bact_Kbp"/>
</dbReference>
<sequence length="389" mass="43319">MHFLKSASICLGLTALIASAYIIKEGDTLWDLSDEFLNDPFAWPDLWENNRHIQDPHWIYPGDSLYLGDSVREENVLRADPARKKYPCDAAVSDSNLPKGIKAVGCDQGDGRDNEFESMLGDLRSKDKKTKAQKEKDSYFYKQRPAPKIFNGYYQVLAPEIYTIDSLRNDKRFFSIRSGEKHEPLIHIPESEIVVGIGKKANKNLKKGDLVDIYEAKSINVPTEKGNNFEKKALLRLSGVAKITSIGDTLSRAQVVQSFREIKINQSKAKLKEELNTINVSGYEPEQSAKVDSMAAISYALDPMLIIGAYAYVLINQGSAKGYNSGNAVAVWEVDSSDPSIPPRLLGRGVVVRANENEAAVLIREIYSNSRRIEVGHKVSVTHQATIAK</sequence>
<organism evidence="3">
    <name type="scientific">uncultured bacterium fosmid pJB95A1</name>
    <dbReference type="NCBI Taxonomy" id="1478075"/>
    <lineage>
        <taxon>Bacteria</taxon>
        <taxon>environmental samples</taxon>
    </lineage>
</organism>
<dbReference type="InterPro" id="IPR036779">
    <property type="entry name" value="LysM_dom_sf"/>
</dbReference>
<evidence type="ECO:0000259" key="2">
    <source>
        <dbReference type="PROSITE" id="PS51782"/>
    </source>
</evidence>
<dbReference type="PANTHER" id="PTHR34700:SF4">
    <property type="entry name" value="PHAGE-LIKE ELEMENT PBSX PROTEIN XKDP"/>
    <property type="match status" value="1"/>
</dbReference>
<evidence type="ECO:0000313" key="3">
    <source>
        <dbReference type="EMBL" id="AIF26817.1"/>
    </source>
</evidence>
<dbReference type="Pfam" id="PF01476">
    <property type="entry name" value="LysM"/>
    <property type="match status" value="1"/>
</dbReference>
<dbReference type="CDD" id="cd00118">
    <property type="entry name" value="LysM"/>
    <property type="match status" value="1"/>
</dbReference>
<dbReference type="SUPFAM" id="SSF54106">
    <property type="entry name" value="LysM domain"/>
    <property type="match status" value="1"/>
</dbReference>
<dbReference type="EMBL" id="KF540247">
    <property type="protein sequence ID" value="AIF26817.1"/>
    <property type="molecule type" value="Genomic_DNA"/>
</dbReference>
<feature type="domain" description="LysM" evidence="2">
    <location>
        <begin position="19"/>
        <end position="67"/>
    </location>
</feature>
<accession>A0A0H3UAU2</accession>
<feature type="chain" id="PRO_5005202763" evidence="1">
    <location>
        <begin position="21"/>
        <end position="389"/>
    </location>
</feature>
<keyword evidence="1" id="KW-0732">Signal</keyword>
<dbReference type="AlphaFoldDB" id="A0A0H3UAU2"/>
<reference evidence="3" key="1">
    <citation type="submission" date="2013-08" db="EMBL/GenBank/DDBJ databases">
        <title>Comparison of modified E. coli strains.</title>
        <authorList>
            <person name="Juergensen J."/>
            <person name="Bonge A."/>
            <person name="Streit W.R."/>
        </authorList>
    </citation>
    <scope>NUCLEOTIDE SEQUENCE</scope>
</reference>
<name>A0A0H3UAU2_9BACT</name>
<evidence type="ECO:0000256" key="1">
    <source>
        <dbReference type="SAM" id="SignalP"/>
    </source>
</evidence>
<dbReference type="PROSITE" id="PS51782">
    <property type="entry name" value="LYSM"/>
    <property type="match status" value="1"/>
</dbReference>
<dbReference type="PANTHER" id="PTHR34700">
    <property type="entry name" value="POTASSIUM BINDING PROTEIN KBP"/>
    <property type="match status" value="1"/>
</dbReference>
<proteinExistence type="predicted"/>